<dbReference type="SUPFAM" id="SSF53697">
    <property type="entry name" value="SIS domain"/>
    <property type="match status" value="1"/>
</dbReference>
<feature type="domain" description="SIS" evidence="2">
    <location>
        <begin position="31"/>
        <end position="212"/>
    </location>
</feature>
<dbReference type="RefSeq" id="WP_132010277.1">
    <property type="nucleotide sequence ID" value="NZ_JABUHM010000013.1"/>
</dbReference>
<dbReference type="InterPro" id="IPR050099">
    <property type="entry name" value="SIS_GmhA/DiaA_subfam"/>
</dbReference>
<sequence length="248" mass="27134">MIHSYFHQLKELLDIVEEKEKTAIGEASLKISDCIQSGGIIHVFGCGHSHLLGEELFYRAGGLVPVSPLFVEDLMLHKGALRSSRLEQENNYADSFMKDADIRPEDVVIVASNSGRNPVPIDAALLSKEKGAFVIGVTSLDYVGKQSSRHKDGLFLYEAVDLAINNHIPAGDALMTDERVDVSFGPGSTIIGVSIVNAIMAETVKLLADRKIDPPIFKSGNMDGAEEHNRRLIQKYQNRIPLLGSDPL</sequence>
<dbReference type="HAMAP" id="MF_01240">
    <property type="entry name" value="UPF0309"/>
    <property type="match status" value="1"/>
</dbReference>
<dbReference type="InterPro" id="IPR035472">
    <property type="entry name" value="RpiR-like_SIS"/>
</dbReference>
<organism evidence="3 4">
    <name type="scientific">Mesobacillus foraminis</name>
    <dbReference type="NCBI Taxonomy" id="279826"/>
    <lineage>
        <taxon>Bacteria</taxon>
        <taxon>Bacillati</taxon>
        <taxon>Bacillota</taxon>
        <taxon>Bacilli</taxon>
        <taxon>Bacillales</taxon>
        <taxon>Bacillaceae</taxon>
        <taxon>Mesobacillus</taxon>
    </lineage>
</organism>
<gene>
    <name evidence="3" type="ORF">EV146_111260</name>
</gene>
<keyword evidence="4" id="KW-1185">Reference proteome</keyword>
<reference evidence="3 4" key="1">
    <citation type="journal article" date="2015" name="Stand. Genomic Sci.">
        <title>Genomic Encyclopedia of Bacterial and Archaeal Type Strains, Phase III: the genomes of soil and plant-associated and newly described type strains.</title>
        <authorList>
            <person name="Whitman W.B."/>
            <person name="Woyke T."/>
            <person name="Klenk H.P."/>
            <person name="Zhou Y."/>
            <person name="Lilburn T.G."/>
            <person name="Beck B.J."/>
            <person name="De Vos P."/>
            <person name="Vandamme P."/>
            <person name="Eisen J.A."/>
            <person name="Garrity G."/>
            <person name="Hugenholtz P."/>
            <person name="Kyrpides N.C."/>
        </authorList>
    </citation>
    <scope>NUCLEOTIDE SEQUENCE [LARGE SCALE GENOMIC DNA]</scope>
    <source>
        <strain evidence="3 4">CV53</strain>
    </source>
</reference>
<dbReference type="CDD" id="cd05013">
    <property type="entry name" value="SIS_RpiR"/>
    <property type="match status" value="1"/>
</dbReference>
<evidence type="ECO:0000259" key="2">
    <source>
        <dbReference type="PROSITE" id="PS51464"/>
    </source>
</evidence>
<evidence type="ECO:0000313" key="3">
    <source>
        <dbReference type="EMBL" id="TCN22417.1"/>
    </source>
</evidence>
<dbReference type="EMBL" id="SLVV01000011">
    <property type="protein sequence ID" value="TCN22417.1"/>
    <property type="molecule type" value="Genomic_DNA"/>
</dbReference>
<dbReference type="InterPro" id="IPR001347">
    <property type="entry name" value="SIS_dom"/>
</dbReference>
<comment type="similarity">
    <text evidence="1">Belongs to the UPF0309 family.</text>
</comment>
<dbReference type="Pfam" id="PF13580">
    <property type="entry name" value="SIS_2"/>
    <property type="match status" value="1"/>
</dbReference>
<evidence type="ECO:0000256" key="1">
    <source>
        <dbReference type="HAMAP-Rule" id="MF_01240"/>
    </source>
</evidence>
<dbReference type="GO" id="GO:0097367">
    <property type="term" value="F:carbohydrate derivative binding"/>
    <property type="evidence" value="ECO:0007669"/>
    <property type="project" value="InterPro"/>
</dbReference>
<accession>A0A4R2B6U8</accession>
<dbReference type="NCBIfam" id="NF002805">
    <property type="entry name" value="PRK02947.1"/>
    <property type="match status" value="1"/>
</dbReference>
<proteinExistence type="inferred from homology"/>
<dbReference type="Proteomes" id="UP000295689">
    <property type="component" value="Unassembled WGS sequence"/>
</dbReference>
<dbReference type="InterPro" id="IPR046348">
    <property type="entry name" value="SIS_dom_sf"/>
</dbReference>
<name>A0A4R2B6U8_9BACI</name>
<dbReference type="Gene3D" id="3.40.50.10490">
    <property type="entry name" value="Glucose-6-phosphate isomerase like protein, domain 1"/>
    <property type="match status" value="1"/>
</dbReference>
<dbReference type="PANTHER" id="PTHR30390:SF7">
    <property type="entry name" value="PHOSPHOHEPTOSE ISOMERASE"/>
    <property type="match status" value="1"/>
</dbReference>
<dbReference type="PROSITE" id="PS51464">
    <property type="entry name" value="SIS"/>
    <property type="match status" value="1"/>
</dbReference>
<dbReference type="AlphaFoldDB" id="A0A4R2B6U8"/>
<dbReference type="PANTHER" id="PTHR30390">
    <property type="entry name" value="SEDOHEPTULOSE 7-PHOSPHATE ISOMERASE / DNAA INITIATOR-ASSOCIATING FACTOR FOR REPLICATION INITIATION"/>
    <property type="match status" value="1"/>
</dbReference>
<dbReference type="GO" id="GO:1901135">
    <property type="term" value="P:carbohydrate derivative metabolic process"/>
    <property type="evidence" value="ECO:0007669"/>
    <property type="project" value="InterPro"/>
</dbReference>
<evidence type="ECO:0000313" key="4">
    <source>
        <dbReference type="Proteomes" id="UP000295689"/>
    </source>
</evidence>
<dbReference type="InterPro" id="IPR022951">
    <property type="entry name" value="UPF0309"/>
</dbReference>
<comment type="caution">
    <text evidence="3">The sequence shown here is derived from an EMBL/GenBank/DDBJ whole genome shotgun (WGS) entry which is preliminary data.</text>
</comment>
<protein>
    <recommendedName>
        <fullName evidence="1">UPF0309 protein EV146_111260</fullName>
    </recommendedName>
</protein>